<evidence type="ECO:0000256" key="1">
    <source>
        <dbReference type="SAM" id="MobiDB-lite"/>
    </source>
</evidence>
<evidence type="ECO:0000313" key="3">
    <source>
        <dbReference type="Proteomes" id="UP000281553"/>
    </source>
</evidence>
<gene>
    <name evidence="2" type="ORF">DILT_LOCUS1816</name>
</gene>
<dbReference type="AlphaFoldDB" id="A0A3P6S8G9"/>
<accession>A0A3P6S8G9</accession>
<dbReference type="Proteomes" id="UP000281553">
    <property type="component" value="Unassembled WGS sequence"/>
</dbReference>
<feature type="region of interest" description="Disordered" evidence="1">
    <location>
        <begin position="29"/>
        <end position="63"/>
    </location>
</feature>
<proteinExistence type="predicted"/>
<dbReference type="EMBL" id="UYRU01015202">
    <property type="protein sequence ID" value="VDK50901.1"/>
    <property type="molecule type" value="Genomic_DNA"/>
</dbReference>
<evidence type="ECO:0000313" key="2">
    <source>
        <dbReference type="EMBL" id="VDK50901.1"/>
    </source>
</evidence>
<keyword evidence="3" id="KW-1185">Reference proteome</keyword>
<name>A0A3P6S8G9_DIBLA</name>
<organism evidence="2 3">
    <name type="scientific">Dibothriocephalus latus</name>
    <name type="common">Fish tapeworm</name>
    <name type="synonym">Diphyllobothrium latum</name>
    <dbReference type="NCBI Taxonomy" id="60516"/>
    <lineage>
        <taxon>Eukaryota</taxon>
        <taxon>Metazoa</taxon>
        <taxon>Spiralia</taxon>
        <taxon>Lophotrochozoa</taxon>
        <taxon>Platyhelminthes</taxon>
        <taxon>Cestoda</taxon>
        <taxon>Eucestoda</taxon>
        <taxon>Diphyllobothriidea</taxon>
        <taxon>Diphyllobothriidae</taxon>
        <taxon>Dibothriocephalus</taxon>
    </lineage>
</organism>
<feature type="compositionally biased region" description="Polar residues" evidence="1">
    <location>
        <begin position="37"/>
        <end position="46"/>
    </location>
</feature>
<protein>
    <submittedName>
        <fullName evidence="2">Uncharacterized protein</fullName>
    </submittedName>
</protein>
<reference evidence="2 3" key="1">
    <citation type="submission" date="2018-11" db="EMBL/GenBank/DDBJ databases">
        <authorList>
            <consortium name="Pathogen Informatics"/>
        </authorList>
    </citation>
    <scope>NUCLEOTIDE SEQUENCE [LARGE SCALE GENOMIC DNA]</scope>
</reference>
<sequence length="78" mass="8884">MDDQSLGWNQLKDFQAQWNGGYMRIHYSETEGDSDKANTSSTPINNTRERDIGDHIQSAGQDSPRLCDTNLVSYDQLF</sequence>